<comment type="subcellular location">
    <subcellularLocation>
        <location evidence="4">Cytoplasm</location>
    </subcellularLocation>
</comment>
<dbReference type="PANTHER" id="PTHR11986:SF113">
    <property type="entry name" value="SUCCINYLORNITHINE TRANSAMINASE"/>
    <property type="match status" value="1"/>
</dbReference>
<dbReference type="HAMAP" id="MF_01107">
    <property type="entry name" value="ArgD_aminotrans_3"/>
    <property type="match status" value="1"/>
</dbReference>
<evidence type="ECO:0000256" key="3">
    <source>
        <dbReference type="ARBA" id="ARBA00022898"/>
    </source>
</evidence>
<keyword evidence="4" id="KW-0963">Cytoplasm</keyword>
<comment type="pathway">
    <text evidence="4">Amino-acid biosynthesis; L-arginine biosynthesis; N(2)-acetyl-L-ornithine from L-glutamate: step 4/4.</text>
</comment>
<keyword evidence="4" id="KW-0028">Amino-acid biosynthesis</keyword>
<dbReference type="InterPro" id="IPR015422">
    <property type="entry name" value="PyrdxlP-dep_Trfase_small"/>
</dbReference>
<feature type="binding site" evidence="4">
    <location>
        <begin position="104"/>
        <end position="105"/>
    </location>
    <ligand>
        <name>pyridoxal 5'-phosphate</name>
        <dbReference type="ChEBI" id="CHEBI:597326"/>
    </ligand>
</feature>
<dbReference type="InterPro" id="IPR015424">
    <property type="entry name" value="PyrdxlP-dep_Trfase"/>
</dbReference>
<protein>
    <recommendedName>
        <fullName evidence="4">Acetylornithine aminotransferase</fullName>
        <shortName evidence="4">ACOAT</shortName>
        <ecNumber evidence="4">2.6.1.11</ecNumber>
    </recommendedName>
</protein>
<gene>
    <name evidence="4" type="primary">argD</name>
    <name evidence="5" type="ORF">H9850_05175</name>
</gene>
<dbReference type="InterPro" id="IPR050103">
    <property type="entry name" value="Class-III_PLP-dep_AT"/>
</dbReference>
<dbReference type="EC" id="2.6.1.11" evidence="4"/>
<dbReference type="FunFam" id="3.40.640.10:FF:000004">
    <property type="entry name" value="Acetylornithine aminotransferase"/>
    <property type="match status" value="1"/>
</dbReference>
<dbReference type="Pfam" id="PF00202">
    <property type="entry name" value="Aminotran_3"/>
    <property type="match status" value="1"/>
</dbReference>
<reference evidence="5" key="2">
    <citation type="submission" date="2021-04" db="EMBL/GenBank/DDBJ databases">
        <authorList>
            <person name="Gilroy R."/>
        </authorList>
    </citation>
    <scope>NUCLEOTIDE SEQUENCE</scope>
    <source>
        <strain evidence="5">USASDec5-558</strain>
    </source>
</reference>
<dbReference type="Proteomes" id="UP000886829">
    <property type="component" value="Unassembled WGS sequence"/>
</dbReference>
<dbReference type="InterPro" id="IPR004636">
    <property type="entry name" value="AcOrn/SuccOrn_fam"/>
</dbReference>
<proteinExistence type="inferred from homology"/>
<dbReference type="InterPro" id="IPR005814">
    <property type="entry name" value="Aminotrans_3"/>
</dbReference>
<name>A0A9D2B1D1_9GAMM</name>
<feature type="binding site" evidence="4">
    <location>
        <position position="280"/>
    </location>
    <ligand>
        <name>pyridoxal 5'-phosphate</name>
        <dbReference type="ChEBI" id="CHEBI:597326"/>
    </ligand>
</feature>
<evidence type="ECO:0000256" key="1">
    <source>
        <dbReference type="ARBA" id="ARBA00022576"/>
    </source>
</evidence>
<feature type="modified residue" description="N6-(pyridoxal phosphate)lysine" evidence="4">
    <location>
        <position position="251"/>
    </location>
</feature>
<reference evidence="5" key="1">
    <citation type="journal article" date="2021" name="PeerJ">
        <title>Extensive microbial diversity within the chicken gut microbiome revealed by metagenomics and culture.</title>
        <authorList>
            <person name="Gilroy R."/>
            <person name="Ravi A."/>
            <person name="Getino M."/>
            <person name="Pursley I."/>
            <person name="Horton D.L."/>
            <person name="Alikhan N.F."/>
            <person name="Baker D."/>
            <person name="Gharbi K."/>
            <person name="Hall N."/>
            <person name="Watson M."/>
            <person name="Adriaenssens E.M."/>
            <person name="Foster-Nyarko E."/>
            <person name="Jarju S."/>
            <person name="Secka A."/>
            <person name="Antonio M."/>
            <person name="Oren A."/>
            <person name="Chaudhuri R.R."/>
            <person name="La Ragione R."/>
            <person name="Hildebrand F."/>
            <person name="Pallen M.J."/>
        </authorList>
    </citation>
    <scope>NUCLEOTIDE SEQUENCE</scope>
    <source>
        <strain evidence="5">USASDec5-558</strain>
    </source>
</reference>
<dbReference type="PROSITE" id="PS00600">
    <property type="entry name" value="AA_TRANSFER_CLASS_3"/>
    <property type="match status" value="1"/>
</dbReference>
<evidence type="ECO:0000256" key="2">
    <source>
        <dbReference type="ARBA" id="ARBA00022679"/>
    </source>
</evidence>
<dbReference type="GO" id="GO:0003992">
    <property type="term" value="F:N2-acetyl-L-ornithine:2-oxoglutarate 5-aminotransferase activity"/>
    <property type="evidence" value="ECO:0007669"/>
    <property type="project" value="UniProtKB-UniRule"/>
</dbReference>
<comment type="catalytic activity">
    <reaction evidence="4">
        <text>N(2)-acetyl-L-ornithine + 2-oxoglutarate = N-acetyl-L-glutamate 5-semialdehyde + L-glutamate</text>
        <dbReference type="Rhea" id="RHEA:18049"/>
        <dbReference type="ChEBI" id="CHEBI:16810"/>
        <dbReference type="ChEBI" id="CHEBI:29123"/>
        <dbReference type="ChEBI" id="CHEBI:29985"/>
        <dbReference type="ChEBI" id="CHEBI:57805"/>
        <dbReference type="EC" id="2.6.1.11"/>
    </reaction>
</comment>
<organism evidence="5 6">
    <name type="scientific">Candidatus Anaerobiospirillum pullistercoris</name>
    <dbReference type="NCBI Taxonomy" id="2838452"/>
    <lineage>
        <taxon>Bacteria</taxon>
        <taxon>Pseudomonadati</taxon>
        <taxon>Pseudomonadota</taxon>
        <taxon>Gammaproteobacteria</taxon>
        <taxon>Aeromonadales</taxon>
        <taxon>Succinivibrionaceae</taxon>
        <taxon>Anaerobiospirillum</taxon>
    </lineage>
</organism>
<accession>A0A9D2B1D1</accession>
<evidence type="ECO:0000313" key="6">
    <source>
        <dbReference type="Proteomes" id="UP000886829"/>
    </source>
</evidence>
<feature type="binding site" evidence="4">
    <location>
        <position position="137"/>
    </location>
    <ligand>
        <name>pyridoxal 5'-phosphate</name>
        <dbReference type="ChEBI" id="CHEBI:597326"/>
    </ligand>
</feature>
<dbReference type="SUPFAM" id="SSF53383">
    <property type="entry name" value="PLP-dependent transferases"/>
    <property type="match status" value="1"/>
</dbReference>
<keyword evidence="4" id="KW-0055">Arginine biosynthesis</keyword>
<dbReference type="NCBIfam" id="NF003468">
    <property type="entry name" value="PRK05093.1"/>
    <property type="match status" value="1"/>
</dbReference>
<keyword evidence="3 4" id="KW-0663">Pyridoxal phosphate</keyword>
<dbReference type="AlphaFoldDB" id="A0A9D2B1D1"/>
<dbReference type="GO" id="GO:0042802">
    <property type="term" value="F:identical protein binding"/>
    <property type="evidence" value="ECO:0007669"/>
    <property type="project" value="TreeGrafter"/>
</dbReference>
<dbReference type="NCBIfam" id="TIGR00707">
    <property type="entry name" value="argD"/>
    <property type="match status" value="1"/>
</dbReference>
<dbReference type="InterPro" id="IPR049704">
    <property type="entry name" value="Aminotrans_3_PPA_site"/>
</dbReference>
<feature type="binding site" evidence="4">
    <location>
        <position position="140"/>
    </location>
    <ligand>
        <name>N(2)-acetyl-L-ornithine</name>
        <dbReference type="ChEBI" id="CHEBI:57805"/>
    </ligand>
</feature>
<keyword evidence="1 4" id="KW-0032">Aminotransferase</keyword>
<feature type="binding site" evidence="4">
    <location>
        <position position="279"/>
    </location>
    <ligand>
        <name>N(2)-acetyl-L-ornithine</name>
        <dbReference type="ChEBI" id="CHEBI:57805"/>
    </ligand>
</feature>
<sequence>MMKVTRKTFDEVMFPCYVPQDMVLERGQGCYLYDQSGRKYVDLSAGIAVNCLGHNHKGVVDVIAKQASRLIHVSNIFTNNQTLTLASKLVKLTGYDKVFFVNSGAEANEAALKLARRVAYDDYGEDKCEIISFDHSFHGRTLFSVSVGGQAKYYTGFGPIPGGITHVPYNDLETFKQTISDKTCAVMMEVIQGEGGILPADPDFIRAVRELCDQHHALLIFDEVQTGVGRTGSFYAYEQVGVRPDILTSAKGLAAGVPIGAILTYDRYAAHFKPGTHGSTFGGNPLACAVGSYVVDKVSDPLFLEQVRTNSDYLRQELQRLNDKYHVFQEIRGRGFLIGAELAPEYAGKLSTLQKLCTKHQLLVLTAGSNVLRLTPALIITKRIIDEAMVLLERAIQDLVAESKE</sequence>
<comment type="similarity">
    <text evidence="4">Belongs to the class-III pyridoxal-phosphate-dependent aminotransferase family. ArgD subfamily.</text>
</comment>
<dbReference type="EMBL" id="DXEV01000098">
    <property type="protein sequence ID" value="HIX56846.1"/>
    <property type="molecule type" value="Genomic_DNA"/>
</dbReference>
<feature type="binding site" evidence="4">
    <location>
        <begin position="222"/>
        <end position="225"/>
    </location>
    <ligand>
        <name>pyridoxal 5'-phosphate</name>
        <dbReference type="ChEBI" id="CHEBI:597326"/>
    </ligand>
</feature>
<dbReference type="GO" id="GO:0005737">
    <property type="term" value="C:cytoplasm"/>
    <property type="evidence" value="ECO:0007669"/>
    <property type="project" value="UniProtKB-SubCell"/>
</dbReference>
<evidence type="ECO:0000313" key="5">
    <source>
        <dbReference type="EMBL" id="HIX56846.1"/>
    </source>
</evidence>
<keyword evidence="2 4" id="KW-0808">Transferase</keyword>
<dbReference type="CDD" id="cd00610">
    <property type="entry name" value="OAT_like"/>
    <property type="match status" value="1"/>
</dbReference>
<dbReference type="GO" id="GO:0006526">
    <property type="term" value="P:L-arginine biosynthetic process"/>
    <property type="evidence" value="ECO:0007669"/>
    <property type="project" value="UniProtKB-UniRule"/>
</dbReference>
<dbReference type="Gene3D" id="3.90.1150.10">
    <property type="entry name" value="Aspartate Aminotransferase, domain 1"/>
    <property type="match status" value="1"/>
</dbReference>
<comment type="caution">
    <text evidence="5">The sequence shown here is derived from an EMBL/GenBank/DDBJ whole genome shotgun (WGS) entry which is preliminary data.</text>
</comment>
<dbReference type="PANTHER" id="PTHR11986">
    <property type="entry name" value="AMINOTRANSFERASE CLASS III"/>
    <property type="match status" value="1"/>
</dbReference>
<dbReference type="NCBIfam" id="NF002325">
    <property type="entry name" value="PRK01278.1"/>
    <property type="match status" value="1"/>
</dbReference>
<dbReference type="PIRSF" id="PIRSF000521">
    <property type="entry name" value="Transaminase_4ab_Lys_Orn"/>
    <property type="match status" value="1"/>
</dbReference>
<comment type="subunit">
    <text evidence="4">Homodimer.</text>
</comment>
<dbReference type="Gene3D" id="3.40.640.10">
    <property type="entry name" value="Type I PLP-dependent aspartate aminotransferase-like (Major domain)"/>
    <property type="match status" value="1"/>
</dbReference>
<evidence type="ECO:0000256" key="4">
    <source>
        <dbReference type="HAMAP-Rule" id="MF_01107"/>
    </source>
</evidence>
<comment type="miscellaneous">
    <text evidence="4">May also have succinyldiaminopimelate aminotransferase activity, thus carrying out the corresponding step in lysine biosynthesis.</text>
</comment>
<dbReference type="InterPro" id="IPR015421">
    <property type="entry name" value="PyrdxlP-dep_Trfase_major"/>
</dbReference>
<comment type="cofactor">
    <cofactor evidence="4">
        <name>pyridoxal 5'-phosphate</name>
        <dbReference type="ChEBI" id="CHEBI:597326"/>
    </cofactor>
    <text evidence="4">Binds 1 pyridoxal phosphate per subunit.</text>
</comment>
<dbReference type="GO" id="GO:0030170">
    <property type="term" value="F:pyridoxal phosphate binding"/>
    <property type="evidence" value="ECO:0007669"/>
    <property type="project" value="InterPro"/>
</dbReference>